<evidence type="ECO:0000313" key="3">
    <source>
        <dbReference type="EMBL" id="QFQ98128.1"/>
    </source>
</evidence>
<organism evidence="3 4">
    <name type="scientific">Streptomyces phaeolivaceus</name>
    <dbReference type="NCBI Taxonomy" id="2653200"/>
    <lineage>
        <taxon>Bacteria</taxon>
        <taxon>Bacillati</taxon>
        <taxon>Actinomycetota</taxon>
        <taxon>Actinomycetes</taxon>
        <taxon>Kitasatosporales</taxon>
        <taxon>Streptomycetaceae</taxon>
        <taxon>Streptomyces</taxon>
    </lineage>
</organism>
<evidence type="ECO:0000313" key="4">
    <source>
        <dbReference type="Proteomes" id="UP000327294"/>
    </source>
</evidence>
<dbReference type="InterPro" id="IPR006015">
    <property type="entry name" value="Universal_stress_UspA"/>
</dbReference>
<accession>A0A5P8K5S8</accession>
<dbReference type="AlphaFoldDB" id="A0A5P8K5S8"/>
<dbReference type="PANTHER" id="PTHR46553:SF3">
    <property type="entry name" value="ADENINE NUCLEOTIDE ALPHA HYDROLASES-LIKE SUPERFAMILY PROTEIN"/>
    <property type="match status" value="1"/>
</dbReference>
<name>A0A5P8K5S8_9ACTN</name>
<dbReference type="Proteomes" id="UP000327294">
    <property type="component" value="Chromosome"/>
</dbReference>
<evidence type="ECO:0000256" key="1">
    <source>
        <dbReference type="ARBA" id="ARBA00008791"/>
    </source>
</evidence>
<dbReference type="PANTHER" id="PTHR46553">
    <property type="entry name" value="ADENINE NUCLEOTIDE ALPHA HYDROLASES-LIKE SUPERFAMILY PROTEIN"/>
    <property type="match status" value="1"/>
</dbReference>
<dbReference type="KEGG" id="sphv:F9278_20070"/>
<dbReference type="PRINTS" id="PR01438">
    <property type="entry name" value="UNVRSLSTRESS"/>
</dbReference>
<feature type="domain" description="UspA" evidence="2">
    <location>
        <begin position="7"/>
        <end position="139"/>
    </location>
</feature>
<dbReference type="EMBL" id="CP045096">
    <property type="protein sequence ID" value="QFQ98128.1"/>
    <property type="molecule type" value="Genomic_DNA"/>
</dbReference>
<dbReference type="Pfam" id="PF00582">
    <property type="entry name" value="Usp"/>
    <property type="match status" value="2"/>
</dbReference>
<comment type="similarity">
    <text evidence="1">Belongs to the universal stress protein A family.</text>
</comment>
<protein>
    <submittedName>
        <fullName evidence="3">Universal stress protein</fullName>
    </submittedName>
</protein>
<reference evidence="3 4" key="1">
    <citation type="submission" date="2019-10" db="EMBL/GenBank/DDBJ databases">
        <title>Streptomyces sp. strain GY16 isolated from leaves of Broussonetia papyrifera.</title>
        <authorList>
            <person name="Mo P."/>
        </authorList>
    </citation>
    <scope>NUCLEOTIDE SEQUENCE [LARGE SCALE GENOMIC DNA]</scope>
    <source>
        <strain evidence="3 4">GY16</strain>
    </source>
</reference>
<evidence type="ECO:0000259" key="2">
    <source>
        <dbReference type="Pfam" id="PF00582"/>
    </source>
</evidence>
<proteinExistence type="inferred from homology"/>
<dbReference type="SUPFAM" id="SSF52402">
    <property type="entry name" value="Adenine nucleotide alpha hydrolases-like"/>
    <property type="match status" value="2"/>
</dbReference>
<dbReference type="InterPro" id="IPR014729">
    <property type="entry name" value="Rossmann-like_a/b/a_fold"/>
</dbReference>
<dbReference type="RefSeq" id="WP_152169597.1">
    <property type="nucleotide sequence ID" value="NZ_CP045096.1"/>
</dbReference>
<gene>
    <name evidence="3" type="ORF">F9278_20070</name>
</gene>
<sequence length="285" mass="30116">MTGPVGPVVVGLDGSPASVTAAWWAADEAARRRLPLVLLHSWTTQPLNVPIPQEARSKQQYGRDVLRRAQAELLHRHPDLDLTTELVSEPAAKALLERAADAAVLVLGSRGHGSLAGFLLGSISLHVLGLAPCPTVTVRAGDLAVEESWENPAAAERDEVVVGVRDPEAAADPVLEFAFTAAQAYGVGVRAVRARAHEGRAEAEESALLGAALAPWREKFPDVPVVVEQVVTGTAAQALVSASARGRLMVIGRRRHTSPLTWKLGPVAHTVLHHAVSPVAVVPHD</sequence>
<feature type="domain" description="UspA" evidence="2">
    <location>
        <begin position="159"/>
        <end position="283"/>
    </location>
</feature>
<dbReference type="Gene3D" id="3.40.50.620">
    <property type="entry name" value="HUPs"/>
    <property type="match status" value="2"/>
</dbReference>
<dbReference type="InterPro" id="IPR006016">
    <property type="entry name" value="UspA"/>
</dbReference>
<keyword evidence="4" id="KW-1185">Reference proteome</keyword>